<feature type="non-terminal residue" evidence="1">
    <location>
        <position position="56"/>
    </location>
</feature>
<reference evidence="1" key="1">
    <citation type="submission" date="2021-02" db="EMBL/GenBank/DDBJ databases">
        <authorList>
            <person name="Nowell W R."/>
        </authorList>
    </citation>
    <scope>NUCLEOTIDE SEQUENCE</scope>
</reference>
<dbReference type="AlphaFoldDB" id="A0A821DU73"/>
<organism evidence="1 2">
    <name type="scientific">Rotaria magnacalcarata</name>
    <dbReference type="NCBI Taxonomy" id="392030"/>
    <lineage>
        <taxon>Eukaryota</taxon>
        <taxon>Metazoa</taxon>
        <taxon>Spiralia</taxon>
        <taxon>Gnathifera</taxon>
        <taxon>Rotifera</taxon>
        <taxon>Eurotatoria</taxon>
        <taxon>Bdelloidea</taxon>
        <taxon>Philodinida</taxon>
        <taxon>Philodinidae</taxon>
        <taxon>Rotaria</taxon>
    </lineage>
</organism>
<protein>
    <submittedName>
        <fullName evidence="1">Uncharacterized protein</fullName>
    </submittedName>
</protein>
<accession>A0A821DU73</accession>
<keyword evidence="2" id="KW-1185">Reference proteome</keyword>
<dbReference type="Proteomes" id="UP000663866">
    <property type="component" value="Unassembled WGS sequence"/>
</dbReference>
<proteinExistence type="predicted"/>
<gene>
    <name evidence="1" type="ORF">OVN521_LOCUS46058</name>
</gene>
<dbReference type="EMBL" id="CAJOBG010079247">
    <property type="protein sequence ID" value="CAF4625673.1"/>
    <property type="molecule type" value="Genomic_DNA"/>
</dbReference>
<sequence length="56" mass="6308">MITTNNNLLKLTKDNDGFSLSLDNQQSLTISFDFEIVPTDETTDCPNQLDIVLFTL</sequence>
<evidence type="ECO:0000313" key="1">
    <source>
        <dbReference type="EMBL" id="CAF4625673.1"/>
    </source>
</evidence>
<comment type="caution">
    <text evidence="1">The sequence shown here is derived from an EMBL/GenBank/DDBJ whole genome shotgun (WGS) entry which is preliminary data.</text>
</comment>
<name>A0A821DU73_9BILA</name>
<evidence type="ECO:0000313" key="2">
    <source>
        <dbReference type="Proteomes" id="UP000663866"/>
    </source>
</evidence>